<reference evidence="1" key="1">
    <citation type="submission" date="2018-05" db="EMBL/GenBank/DDBJ databases">
        <authorList>
            <person name="Lanie J.A."/>
            <person name="Ng W.-L."/>
            <person name="Kazmierczak K.M."/>
            <person name="Andrzejewski T.M."/>
            <person name="Davidsen T.M."/>
            <person name="Wayne K.J."/>
            <person name="Tettelin H."/>
            <person name="Glass J.I."/>
            <person name="Rusch D."/>
            <person name="Podicherti R."/>
            <person name="Tsui H.-C.T."/>
            <person name="Winkler M.E."/>
        </authorList>
    </citation>
    <scope>NUCLEOTIDE SEQUENCE</scope>
</reference>
<dbReference type="AlphaFoldDB" id="A0A382E512"/>
<name>A0A382E512_9ZZZZ</name>
<dbReference type="EMBL" id="UINC01042592">
    <property type="protein sequence ID" value="SVB45432.1"/>
    <property type="molecule type" value="Genomic_DNA"/>
</dbReference>
<organism evidence="1">
    <name type="scientific">marine metagenome</name>
    <dbReference type="NCBI Taxonomy" id="408172"/>
    <lineage>
        <taxon>unclassified sequences</taxon>
        <taxon>metagenomes</taxon>
        <taxon>ecological metagenomes</taxon>
    </lineage>
</organism>
<accession>A0A382E512</accession>
<feature type="non-terminal residue" evidence="1">
    <location>
        <position position="27"/>
    </location>
</feature>
<evidence type="ECO:0000313" key="1">
    <source>
        <dbReference type="EMBL" id="SVB45432.1"/>
    </source>
</evidence>
<proteinExistence type="predicted"/>
<protein>
    <submittedName>
        <fullName evidence="1">Uncharacterized protein</fullName>
    </submittedName>
</protein>
<gene>
    <name evidence="1" type="ORF">METZ01_LOCUS198286</name>
</gene>
<sequence>MKWIKFGWAGIVTELPEEWEISGLSGD</sequence>